<dbReference type="InterPro" id="IPR002048">
    <property type="entry name" value="EF_hand_dom"/>
</dbReference>
<proteinExistence type="predicted"/>
<reference evidence="2 3" key="1">
    <citation type="submission" date="2024-10" db="EMBL/GenBank/DDBJ databases">
        <title>The Natural Products Discovery Center: Release of the First 8490 Sequenced Strains for Exploring Actinobacteria Biosynthetic Diversity.</title>
        <authorList>
            <person name="Kalkreuter E."/>
            <person name="Kautsar S.A."/>
            <person name="Yang D."/>
            <person name="Bader C.D."/>
            <person name="Teijaro C.N."/>
            <person name="Fluegel L."/>
            <person name="Davis C.M."/>
            <person name="Simpson J.R."/>
            <person name="Lauterbach L."/>
            <person name="Steele A.D."/>
            <person name="Gui C."/>
            <person name="Meng S."/>
            <person name="Li G."/>
            <person name="Viehrig K."/>
            <person name="Ye F."/>
            <person name="Su P."/>
            <person name="Kiefer A.F."/>
            <person name="Nichols A."/>
            <person name="Cepeda A.J."/>
            <person name="Yan W."/>
            <person name="Fan B."/>
            <person name="Jiang Y."/>
            <person name="Adhikari A."/>
            <person name="Zheng C.-J."/>
            <person name="Schuster L."/>
            <person name="Cowan T.M."/>
            <person name="Smanski M.J."/>
            <person name="Chevrette M.G."/>
            <person name="De Carvalho L.P.S."/>
            <person name="Shen B."/>
        </authorList>
    </citation>
    <scope>NUCLEOTIDE SEQUENCE [LARGE SCALE GENOMIC DNA]</scope>
    <source>
        <strain evidence="2 3">NPDC015755</strain>
    </source>
</reference>
<dbReference type="SUPFAM" id="SSF47473">
    <property type="entry name" value="EF-hand"/>
    <property type="match status" value="1"/>
</dbReference>
<feature type="domain" description="EF-hand" evidence="1">
    <location>
        <begin position="17"/>
        <end position="52"/>
    </location>
</feature>
<keyword evidence="3" id="KW-1185">Reference proteome</keyword>
<protein>
    <submittedName>
        <fullName evidence="2">EF-hand domain-containing protein</fullName>
    </submittedName>
</protein>
<dbReference type="Proteomes" id="UP001603013">
    <property type="component" value="Unassembled WGS sequence"/>
</dbReference>
<dbReference type="InterPro" id="IPR011992">
    <property type="entry name" value="EF-hand-dom_pair"/>
</dbReference>
<name>A0ABW6YAQ0_9ACTN</name>
<dbReference type="PROSITE" id="PS50222">
    <property type="entry name" value="EF_HAND_2"/>
    <property type="match status" value="1"/>
</dbReference>
<evidence type="ECO:0000313" key="3">
    <source>
        <dbReference type="Proteomes" id="UP001603013"/>
    </source>
</evidence>
<accession>A0ABW6YAQ0</accession>
<dbReference type="RefSeq" id="WP_269783570.1">
    <property type="nucleotide sequence ID" value="NZ_BMTO01000008.1"/>
</dbReference>
<dbReference type="EMBL" id="JBIBSM010000005">
    <property type="protein sequence ID" value="MFF8276874.1"/>
    <property type="molecule type" value="Genomic_DNA"/>
</dbReference>
<evidence type="ECO:0000259" key="1">
    <source>
        <dbReference type="PROSITE" id="PS50222"/>
    </source>
</evidence>
<comment type="caution">
    <text evidence="2">The sequence shown here is derived from an EMBL/GenBank/DDBJ whole genome shotgun (WGS) entry which is preliminary data.</text>
</comment>
<dbReference type="Pfam" id="PF13499">
    <property type="entry name" value="EF-hand_7"/>
    <property type="match status" value="1"/>
</dbReference>
<evidence type="ECO:0000313" key="2">
    <source>
        <dbReference type="EMBL" id="MFF8276874.1"/>
    </source>
</evidence>
<sequence>MEPMEPEQESEQPPEQLYRRRIASRFAAFDQDGDGTISREDFTTAAKRLLTEFDTSFRCDKGQALVTGAEAFWQGMAGIADVDGDQRVSRQEFAGGAVKRLHDHPERFAEIARPFLHALLALAPTPAEVERALRALGIAPEAAALGAASLPTDDAGAVEEEAAVTAFARYFMTEERS</sequence>
<dbReference type="SMART" id="SM00054">
    <property type="entry name" value="EFh"/>
    <property type="match status" value="2"/>
</dbReference>
<gene>
    <name evidence="2" type="ORF">ACF05T_12310</name>
</gene>
<dbReference type="InterPro" id="IPR018247">
    <property type="entry name" value="EF_Hand_1_Ca_BS"/>
</dbReference>
<dbReference type="Gene3D" id="1.10.238.10">
    <property type="entry name" value="EF-hand"/>
    <property type="match status" value="1"/>
</dbReference>
<organism evidence="2 3">
    <name type="scientific">Streptomyces lateritius</name>
    <dbReference type="NCBI Taxonomy" id="67313"/>
    <lineage>
        <taxon>Bacteria</taxon>
        <taxon>Bacillati</taxon>
        <taxon>Actinomycetota</taxon>
        <taxon>Actinomycetes</taxon>
        <taxon>Kitasatosporales</taxon>
        <taxon>Streptomycetaceae</taxon>
        <taxon>Streptomyces</taxon>
    </lineage>
</organism>
<dbReference type="PROSITE" id="PS00018">
    <property type="entry name" value="EF_HAND_1"/>
    <property type="match status" value="2"/>
</dbReference>